<dbReference type="Gene3D" id="3.40.190.10">
    <property type="entry name" value="Periplasmic binding protein-like II"/>
    <property type="match status" value="1"/>
</dbReference>
<dbReference type="PROSITE" id="PS51257">
    <property type="entry name" value="PROKAR_LIPOPROTEIN"/>
    <property type="match status" value="1"/>
</dbReference>
<feature type="chain" id="PRO_5045304943" evidence="1">
    <location>
        <begin position="24"/>
        <end position="563"/>
    </location>
</feature>
<feature type="signal peptide" evidence="1">
    <location>
        <begin position="1"/>
        <end position="23"/>
    </location>
</feature>
<evidence type="ECO:0000313" key="4">
    <source>
        <dbReference type="Proteomes" id="UP000676079"/>
    </source>
</evidence>
<dbReference type="Pfam" id="PF00496">
    <property type="entry name" value="SBP_bac_5"/>
    <property type="match status" value="1"/>
</dbReference>
<protein>
    <submittedName>
        <fullName evidence="3">ABC transporter family substrate-binding protein</fullName>
    </submittedName>
</protein>
<accession>A0ABX8BP85</accession>
<dbReference type="InterPro" id="IPR039424">
    <property type="entry name" value="SBP_5"/>
</dbReference>
<reference evidence="3 4" key="1">
    <citation type="submission" date="2021-05" db="EMBL/GenBank/DDBJ databases">
        <title>Direct Submission.</title>
        <authorList>
            <person name="Li K."/>
            <person name="Gao J."/>
        </authorList>
    </citation>
    <scope>NUCLEOTIDE SEQUENCE [LARGE SCALE GENOMIC DNA]</scope>
    <source>
        <strain evidence="3 4">Mg02</strain>
    </source>
</reference>
<organism evidence="3 4">
    <name type="scientific">Nocardiopsis changdeensis</name>
    <dbReference type="NCBI Taxonomy" id="2831969"/>
    <lineage>
        <taxon>Bacteria</taxon>
        <taxon>Bacillati</taxon>
        <taxon>Actinomycetota</taxon>
        <taxon>Actinomycetes</taxon>
        <taxon>Streptosporangiales</taxon>
        <taxon>Nocardiopsidaceae</taxon>
        <taxon>Nocardiopsis</taxon>
    </lineage>
</organism>
<dbReference type="Proteomes" id="UP000676079">
    <property type="component" value="Chromosome"/>
</dbReference>
<keyword evidence="4" id="KW-1185">Reference proteome</keyword>
<sequence length="563" mass="61452">MQIRRKMLGATAIGVSAVLAVSACSPPQEEGGAAGENSVTWIVNQPAGGWNHNAPEGGSVYLIQMVHGILPPTGLWTPEGEWEWNTDLIVNTPELIEGDQISWEYQINPDAVWSDGEPITADDFIWTWKMNSGDDELCADGCNSRGSTLSSLIESVEGSEDGKTVTVTMKEGTQHPGWFTFGSDGFYPAHIAEAEGFDLDTPEGMRESSDFFNANPITVSGGPYIFEGTPELDGRVVKVVNEEYYGETPEIDEIILEVNTEEGSWVPALTNGEVQGGSPATWSDDVITQLESAENVEFEIASGGSWEHLDLNLASEPLDDQALRQAIFTAVDVANIATRTYGEKFPDIEPRTNHVFSTSSEFHEDVITPTGQGAGDAEAALEILEDAGYELNGETLEQDGEAVRPLRLRYTAGHVAREVIAELIQADLAEIGVTAEIETTDDLGGTLAEGDFDLMLYGWSTTPEFYSSPHQYWFSESGSNYGKYENEEVDELVENAMDSATPEESAGFANEAAAIVAEEAYVLPLVDTPAYFFYDTQFLGNVTDNHSQSRRAMWNQHEWTAVE</sequence>
<gene>
    <name evidence="3" type="ORF">KGD84_30375</name>
</gene>
<dbReference type="CDD" id="cd08501">
    <property type="entry name" value="PBP2_Lpqw"/>
    <property type="match status" value="1"/>
</dbReference>
<dbReference type="EMBL" id="CP074133">
    <property type="protein sequence ID" value="QUX22558.1"/>
    <property type="molecule type" value="Genomic_DNA"/>
</dbReference>
<dbReference type="RefSeq" id="WP_220563773.1">
    <property type="nucleotide sequence ID" value="NZ_CP074133.1"/>
</dbReference>
<dbReference type="PANTHER" id="PTHR30290">
    <property type="entry name" value="PERIPLASMIC BINDING COMPONENT OF ABC TRANSPORTER"/>
    <property type="match status" value="1"/>
</dbReference>
<dbReference type="InterPro" id="IPR000914">
    <property type="entry name" value="SBP_5_dom"/>
</dbReference>
<keyword evidence="1" id="KW-0732">Signal</keyword>
<name>A0ABX8BP85_9ACTN</name>
<feature type="domain" description="Solute-binding protein family 5" evidence="2">
    <location>
        <begin position="98"/>
        <end position="478"/>
    </location>
</feature>
<dbReference type="SUPFAM" id="SSF53850">
    <property type="entry name" value="Periplasmic binding protein-like II"/>
    <property type="match status" value="1"/>
</dbReference>
<proteinExistence type="predicted"/>
<evidence type="ECO:0000313" key="3">
    <source>
        <dbReference type="EMBL" id="QUX22558.1"/>
    </source>
</evidence>
<dbReference type="PANTHER" id="PTHR30290:SF65">
    <property type="entry name" value="MONOACYL PHOSPHATIDYLINOSITOL TETRAMANNOSIDE-BINDING PROTEIN LPQW-RELATED"/>
    <property type="match status" value="1"/>
</dbReference>
<evidence type="ECO:0000259" key="2">
    <source>
        <dbReference type="Pfam" id="PF00496"/>
    </source>
</evidence>
<evidence type="ECO:0000256" key="1">
    <source>
        <dbReference type="SAM" id="SignalP"/>
    </source>
</evidence>
<dbReference type="Gene3D" id="3.10.105.10">
    <property type="entry name" value="Dipeptide-binding Protein, Domain 3"/>
    <property type="match status" value="1"/>
</dbReference>